<protein>
    <recommendedName>
        <fullName evidence="6">Glycosyl transferase family 1 domain-containing protein</fullName>
    </recommendedName>
</protein>
<evidence type="ECO:0008006" key="6">
    <source>
        <dbReference type="Google" id="ProtNLM"/>
    </source>
</evidence>
<dbReference type="Proteomes" id="UP000179115">
    <property type="component" value="Unassembled WGS sequence"/>
</dbReference>
<dbReference type="EMBL" id="MFLV01000005">
    <property type="protein sequence ID" value="OGG71920.1"/>
    <property type="molecule type" value="Genomic_DNA"/>
</dbReference>
<dbReference type="AlphaFoldDB" id="A0A1F6EE63"/>
<organism evidence="4 5">
    <name type="scientific">Candidatus Kaiserbacteria bacterium RIFCSPLOWO2_01_FULL_51_21</name>
    <dbReference type="NCBI Taxonomy" id="1798508"/>
    <lineage>
        <taxon>Bacteria</taxon>
        <taxon>Candidatus Kaiseribacteriota</taxon>
    </lineage>
</organism>
<name>A0A1F6EE63_9BACT</name>
<dbReference type="STRING" id="1798508.A3A35_02390"/>
<feature type="domain" description="Glycosyltransferase subfamily 4-like N-terminal" evidence="3">
    <location>
        <begin position="67"/>
        <end position="157"/>
    </location>
</feature>
<dbReference type="GO" id="GO:0016757">
    <property type="term" value="F:glycosyltransferase activity"/>
    <property type="evidence" value="ECO:0007669"/>
    <property type="project" value="InterPro"/>
</dbReference>
<dbReference type="InterPro" id="IPR028098">
    <property type="entry name" value="Glyco_trans_4-like_N"/>
</dbReference>
<dbReference type="Pfam" id="PF13439">
    <property type="entry name" value="Glyco_transf_4"/>
    <property type="match status" value="1"/>
</dbReference>
<comment type="caution">
    <text evidence="4">The sequence shown here is derived from an EMBL/GenBank/DDBJ whole genome shotgun (WGS) entry which is preliminary data.</text>
</comment>
<keyword evidence="1" id="KW-0808">Transferase</keyword>
<dbReference type="SUPFAM" id="SSF53756">
    <property type="entry name" value="UDP-Glycosyltransferase/glycogen phosphorylase"/>
    <property type="match status" value="1"/>
</dbReference>
<gene>
    <name evidence="4" type="ORF">A3A35_02390</name>
</gene>
<evidence type="ECO:0000313" key="5">
    <source>
        <dbReference type="Proteomes" id="UP000179115"/>
    </source>
</evidence>
<evidence type="ECO:0000259" key="3">
    <source>
        <dbReference type="Pfam" id="PF13439"/>
    </source>
</evidence>
<accession>A0A1F6EE63</accession>
<dbReference type="PANTHER" id="PTHR46401">
    <property type="entry name" value="GLYCOSYLTRANSFERASE WBBK-RELATED"/>
    <property type="match status" value="1"/>
</dbReference>
<reference evidence="4 5" key="1">
    <citation type="journal article" date="2016" name="Nat. Commun.">
        <title>Thousands of microbial genomes shed light on interconnected biogeochemical processes in an aquifer system.</title>
        <authorList>
            <person name="Anantharaman K."/>
            <person name="Brown C.T."/>
            <person name="Hug L.A."/>
            <person name="Sharon I."/>
            <person name="Castelle C.J."/>
            <person name="Probst A.J."/>
            <person name="Thomas B.C."/>
            <person name="Singh A."/>
            <person name="Wilkins M.J."/>
            <person name="Karaoz U."/>
            <person name="Brodie E.L."/>
            <person name="Williams K.H."/>
            <person name="Hubbard S.S."/>
            <person name="Banfield J.F."/>
        </authorList>
    </citation>
    <scope>NUCLEOTIDE SEQUENCE [LARGE SCALE GENOMIC DNA]</scope>
</reference>
<evidence type="ECO:0000259" key="2">
    <source>
        <dbReference type="Pfam" id="PF00534"/>
    </source>
</evidence>
<feature type="domain" description="Glycosyl transferase family 1" evidence="2">
    <location>
        <begin position="173"/>
        <end position="331"/>
    </location>
</feature>
<proteinExistence type="predicted"/>
<dbReference type="InterPro" id="IPR001296">
    <property type="entry name" value="Glyco_trans_1"/>
</dbReference>
<dbReference type="PANTHER" id="PTHR46401:SF2">
    <property type="entry name" value="GLYCOSYLTRANSFERASE WBBK-RELATED"/>
    <property type="match status" value="1"/>
</dbReference>
<evidence type="ECO:0000313" key="4">
    <source>
        <dbReference type="EMBL" id="OGG71920.1"/>
    </source>
</evidence>
<sequence length="352" mass="40566">MRIGIVLHPYGEGKPAGLGRAIYEITRSLIERDRDNRYVVYLRKKPKMLPVFSGSNWEIKILGNRFLWLDLGLWGEKLDVCIFNTPVMPLFIKPKKSIVITYDYAYHYFEHPFWLEQYHKFSLRRADRIVAISEYTKQETIKLFDIREEKVNVVYLGFKNFCEGAPTAKPVLGGKKFFLFVGVIKERKNPLGIVKAFYLLKEKTHCEHVLALLGWGKGPYWEEIKIYIKEHSLETSVIIDEETRDDGLLPYYQQAEALLYPSFIEGFGFPVLEAFSCGLPVITSTTSSLPEVGGDAALLVNPHKTEEIAAAMERILTEKGLRDSLIKKGYEQMKKFSWENTARGYIDIIDSM</sequence>
<evidence type="ECO:0000256" key="1">
    <source>
        <dbReference type="ARBA" id="ARBA00022679"/>
    </source>
</evidence>
<dbReference type="Gene3D" id="3.40.50.2000">
    <property type="entry name" value="Glycogen Phosphorylase B"/>
    <property type="match status" value="2"/>
</dbReference>
<dbReference type="CDD" id="cd03809">
    <property type="entry name" value="GT4_MtfB-like"/>
    <property type="match status" value="1"/>
</dbReference>
<dbReference type="Pfam" id="PF00534">
    <property type="entry name" value="Glycos_transf_1"/>
    <property type="match status" value="1"/>
</dbReference>